<evidence type="ECO:0000313" key="2">
    <source>
        <dbReference type="Proteomes" id="UP000829196"/>
    </source>
</evidence>
<dbReference type="EMBL" id="JAGYWB010000013">
    <property type="protein sequence ID" value="KAI0500226.1"/>
    <property type="molecule type" value="Genomic_DNA"/>
</dbReference>
<dbReference type="Proteomes" id="UP000829196">
    <property type="component" value="Unassembled WGS sequence"/>
</dbReference>
<organism evidence="1 2">
    <name type="scientific">Dendrobium nobile</name>
    <name type="common">Orchid</name>
    <dbReference type="NCBI Taxonomy" id="94219"/>
    <lineage>
        <taxon>Eukaryota</taxon>
        <taxon>Viridiplantae</taxon>
        <taxon>Streptophyta</taxon>
        <taxon>Embryophyta</taxon>
        <taxon>Tracheophyta</taxon>
        <taxon>Spermatophyta</taxon>
        <taxon>Magnoliopsida</taxon>
        <taxon>Liliopsida</taxon>
        <taxon>Asparagales</taxon>
        <taxon>Orchidaceae</taxon>
        <taxon>Epidendroideae</taxon>
        <taxon>Malaxideae</taxon>
        <taxon>Dendrobiinae</taxon>
        <taxon>Dendrobium</taxon>
    </lineage>
</organism>
<name>A0A8T3AUD4_DENNO</name>
<dbReference type="AlphaFoldDB" id="A0A8T3AUD4"/>
<gene>
    <name evidence="1" type="ORF">KFK09_018435</name>
</gene>
<accession>A0A8T3AUD4</accession>
<keyword evidence="2" id="KW-1185">Reference proteome</keyword>
<comment type="caution">
    <text evidence="1">The sequence shown here is derived from an EMBL/GenBank/DDBJ whole genome shotgun (WGS) entry which is preliminary data.</text>
</comment>
<proteinExistence type="predicted"/>
<evidence type="ECO:0000313" key="1">
    <source>
        <dbReference type="EMBL" id="KAI0500226.1"/>
    </source>
</evidence>
<protein>
    <submittedName>
        <fullName evidence="1">Uncharacterized protein</fullName>
    </submittedName>
</protein>
<sequence length="75" mass="8512">MNGLYWIGRKHQSTLERSRRRRWRDEGVADKEVGAEKAGLEGDGVELLAGANSLRSCLLERSRTRTKESKKAIVQ</sequence>
<reference evidence="1" key="1">
    <citation type="journal article" date="2022" name="Front. Genet.">
        <title>Chromosome-Scale Assembly of the Dendrobium nobile Genome Provides Insights Into the Molecular Mechanism of the Biosynthesis of the Medicinal Active Ingredient of Dendrobium.</title>
        <authorList>
            <person name="Xu Q."/>
            <person name="Niu S.-C."/>
            <person name="Li K.-L."/>
            <person name="Zheng P.-J."/>
            <person name="Zhang X.-J."/>
            <person name="Jia Y."/>
            <person name="Liu Y."/>
            <person name="Niu Y.-X."/>
            <person name="Yu L.-H."/>
            <person name="Chen D.-F."/>
            <person name="Zhang G.-Q."/>
        </authorList>
    </citation>
    <scope>NUCLEOTIDE SEQUENCE</scope>
    <source>
        <tissue evidence="1">Leaf</tissue>
    </source>
</reference>